<reference evidence="2" key="1">
    <citation type="submission" date="2017-03" db="EMBL/GenBank/DDBJ databases">
        <title>Phytopthora megakarya and P. palmivora, two closely related causual agents of cacao black pod achieved similar genome size and gene model numbers by different mechanisms.</title>
        <authorList>
            <person name="Ali S."/>
            <person name="Shao J."/>
            <person name="Larry D.J."/>
            <person name="Kronmiller B."/>
            <person name="Shen D."/>
            <person name="Strem M.D."/>
            <person name="Melnick R.L."/>
            <person name="Guiltinan M.J."/>
            <person name="Tyler B.M."/>
            <person name="Meinhardt L.W."/>
            <person name="Bailey B.A."/>
        </authorList>
    </citation>
    <scope>NUCLEOTIDE SEQUENCE [LARGE SCALE GENOMIC DNA]</scope>
    <source>
        <strain evidence="2">zdho120</strain>
    </source>
</reference>
<gene>
    <name evidence="1" type="ORF">PHMEG_0003211</name>
</gene>
<evidence type="ECO:0008006" key="3">
    <source>
        <dbReference type="Google" id="ProtNLM"/>
    </source>
</evidence>
<dbReference type="Proteomes" id="UP000198211">
    <property type="component" value="Unassembled WGS sequence"/>
</dbReference>
<protein>
    <recommendedName>
        <fullName evidence="3">Aspartic protease</fullName>
    </recommendedName>
</protein>
<comment type="caution">
    <text evidence="1">The sequence shown here is derived from an EMBL/GenBank/DDBJ whole genome shotgun (WGS) entry which is preliminary data.</text>
</comment>
<dbReference type="EMBL" id="NBNE01000160">
    <property type="protein sequence ID" value="OWZ22122.1"/>
    <property type="molecule type" value="Genomic_DNA"/>
</dbReference>
<dbReference type="OrthoDB" id="144732at2759"/>
<evidence type="ECO:0000313" key="1">
    <source>
        <dbReference type="EMBL" id="OWZ22122.1"/>
    </source>
</evidence>
<proteinExistence type="predicted"/>
<keyword evidence="2" id="KW-1185">Reference proteome</keyword>
<organism evidence="1 2">
    <name type="scientific">Phytophthora megakarya</name>
    <dbReference type="NCBI Taxonomy" id="4795"/>
    <lineage>
        <taxon>Eukaryota</taxon>
        <taxon>Sar</taxon>
        <taxon>Stramenopiles</taxon>
        <taxon>Oomycota</taxon>
        <taxon>Peronosporomycetes</taxon>
        <taxon>Peronosporales</taxon>
        <taxon>Peronosporaceae</taxon>
        <taxon>Phytophthora</taxon>
    </lineage>
</organism>
<evidence type="ECO:0000313" key="2">
    <source>
        <dbReference type="Proteomes" id="UP000198211"/>
    </source>
</evidence>
<sequence length="242" mass="27288">MDVWVTSIGEEVDVLLGMEFMFSARMRLGIREGTVGLPNEECIVMYGYISVHCEDCICDLGKMEMWPSDMDSVARSKMLYGKDGETNGSPNSFMAHDPIKVVNVSDRDSWIELGTSVARIAEYGNIPIVGQFVHPGLRMYMKWQQIIQENTLSAKARVHQEAYEQMLLMRLHLQLWFPSTSGERSHYPREPERAQVTKIVEELQSQRDTDGVESVEDATPAAYSPSMIGSLMTVEVSLELVA</sequence>
<dbReference type="AlphaFoldDB" id="A0A225WX53"/>
<accession>A0A225WX53</accession>
<name>A0A225WX53_9STRA</name>